<evidence type="ECO:0000256" key="9">
    <source>
        <dbReference type="SAM" id="MobiDB-lite"/>
    </source>
</evidence>
<evidence type="ECO:0000256" key="2">
    <source>
        <dbReference type="ARBA" id="ARBA00007317"/>
    </source>
</evidence>
<comment type="subcellular location">
    <subcellularLocation>
        <location evidence="1">Mitochondrion matrix</location>
    </subcellularLocation>
</comment>
<dbReference type="VEuPathDB" id="FungiDB:KLMA_80065"/>
<reference evidence="12 13" key="1">
    <citation type="journal article" date="2015" name="Biotechnol. Biofuels">
        <title>Genetic basis of the highly efficient yeast Kluyveromyces marxianus: complete genome sequence and transcriptome analyses.</title>
        <authorList>
            <person name="Lertwattanasakul N."/>
            <person name="Kosaka T."/>
            <person name="Hosoyama A."/>
            <person name="Suzuki Y."/>
            <person name="Rodrussamee N."/>
            <person name="Matsutani M."/>
            <person name="Murata M."/>
            <person name="Fujimoto N."/>
            <person name="Suprayogi"/>
            <person name="Tsuchikane K."/>
            <person name="Limtong S."/>
            <person name="Fujita N."/>
            <person name="Yamada M."/>
        </authorList>
    </citation>
    <scope>NUCLEOTIDE SEQUENCE [LARGE SCALE GENOMIC DNA]</scope>
    <source>
        <strain evidence="13">DMKU3-1042 / BCC 29191 / NBRC 104275</strain>
    </source>
</reference>
<evidence type="ECO:0000256" key="6">
    <source>
        <dbReference type="ARBA" id="ARBA00059875"/>
    </source>
</evidence>
<dbReference type="Gene3D" id="2.40.50.100">
    <property type="match status" value="1"/>
</dbReference>
<organism evidence="12 13">
    <name type="scientific">Kluyveromyces marxianus (strain DMKU3-1042 / BCC 29191 / NBRC 104275)</name>
    <name type="common">Yeast</name>
    <name type="synonym">Candida kefyr</name>
    <dbReference type="NCBI Taxonomy" id="1003335"/>
    <lineage>
        <taxon>Eukaryota</taxon>
        <taxon>Fungi</taxon>
        <taxon>Dikarya</taxon>
        <taxon>Ascomycota</taxon>
        <taxon>Saccharomycotina</taxon>
        <taxon>Saccharomycetes</taxon>
        <taxon>Saccharomycetales</taxon>
        <taxon>Saccharomycetaceae</taxon>
        <taxon>Kluyveromyces</taxon>
    </lineage>
</organism>
<dbReference type="Proteomes" id="UP000065495">
    <property type="component" value="Chromosome 8"/>
</dbReference>
<accession>W0THU7</accession>
<comment type="function">
    <text evidence="6">Required for anchoring dihydrolipoamide dehydrogenase (E3) to the dihydrolipoamide transacetylase (E2) core of the pyruvate dehydrogenase complexes of eukaryotes. This specific binding is essential for a functional PDH complex.</text>
</comment>
<dbReference type="InterPro" id="IPR000089">
    <property type="entry name" value="Biotin_lipoyl"/>
</dbReference>
<dbReference type="FunFam" id="2.40.50.100:FF:000010">
    <property type="entry name" value="Acetyltransferase component of pyruvate dehydrogenase complex"/>
    <property type="match status" value="1"/>
</dbReference>
<dbReference type="PANTHER" id="PTHR23151:SF82">
    <property type="entry name" value="PYRUVATE DEHYDROGENASE COMPLEX PROTEIN X COMPONENT, MITOCHONDRIAL"/>
    <property type="match status" value="1"/>
</dbReference>
<comment type="similarity">
    <text evidence="2">Belongs to the 2-oxoacid dehydrogenase family.</text>
</comment>
<protein>
    <recommendedName>
        <fullName evidence="8">Dihydrolipoamide dehydrogenase-binding protein of pyruvate dehydrogenase complex</fullName>
    </recommendedName>
</protein>
<dbReference type="InterPro" id="IPR045257">
    <property type="entry name" value="E2/Pdx1"/>
</dbReference>
<comment type="subunit">
    <text evidence="7">Eukaryotic pyruvate dehydrogenase (PDH) complexes are organized as a core consisting of the oligomeric dihydrolipoamide acetyl-transferase (E2), around which are arranged multiple copies of pyruvate dehydrogenase (E1), dihydrolipoamide dehydrogenase (E3) and protein X (E3BP) bound by non-covalent bonds.</text>
</comment>
<dbReference type="GO" id="GO:0005759">
    <property type="term" value="C:mitochondrial matrix"/>
    <property type="evidence" value="ECO:0007669"/>
    <property type="project" value="UniProtKB-SubCell"/>
</dbReference>
<dbReference type="PANTHER" id="PTHR23151">
    <property type="entry name" value="DIHYDROLIPOAMIDE ACETYL/SUCCINYL-TRANSFERASE-RELATED"/>
    <property type="match status" value="1"/>
</dbReference>
<dbReference type="CDD" id="cd06849">
    <property type="entry name" value="lipoyl_domain"/>
    <property type="match status" value="1"/>
</dbReference>
<feature type="domain" description="Peripheral subunit-binding (PSBD)" evidence="11">
    <location>
        <begin position="165"/>
        <end position="206"/>
    </location>
</feature>
<dbReference type="InterPro" id="IPR004167">
    <property type="entry name" value="PSBD"/>
</dbReference>
<dbReference type="SUPFAM" id="SSF47005">
    <property type="entry name" value="Peripheral subunit-binding domain of 2-oxo acid dehydrogenase complex"/>
    <property type="match status" value="1"/>
</dbReference>
<evidence type="ECO:0000256" key="3">
    <source>
        <dbReference type="ARBA" id="ARBA00022823"/>
    </source>
</evidence>
<keyword evidence="3" id="KW-0450">Lipoyl</keyword>
<feature type="compositionally biased region" description="Low complexity" evidence="9">
    <location>
        <begin position="123"/>
        <end position="134"/>
    </location>
</feature>
<keyword evidence="4" id="KW-0809">Transit peptide</keyword>
<dbReference type="Gene3D" id="4.10.320.10">
    <property type="entry name" value="E3-binding domain"/>
    <property type="match status" value="1"/>
</dbReference>
<dbReference type="InterPro" id="IPR003016">
    <property type="entry name" value="2-oxoA_DH_lipoyl-BS"/>
</dbReference>
<dbReference type="GO" id="GO:0006086">
    <property type="term" value="P:pyruvate decarboxylation to acetyl-CoA"/>
    <property type="evidence" value="ECO:0007669"/>
    <property type="project" value="InterPro"/>
</dbReference>
<evidence type="ECO:0000256" key="8">
    <source>
        <dbReference type="ARBA" id="ARBA00083110"/>
    </source>
</evidence>
<dbReference type="PROSITE" id="PS51826">
    <property type="entry name" value="PSBD"/>
    <property type="match status" value="1"/>
</dbReference>
<keyword evidence="12" id="KW-0670">Pyruvate</keyword>
<dbReference type="PROSITE" id="PS00189">
    <property type="entry name" value="LIPOYL"/>
    <property type="match status" value="1"/>
</dbReference>
<dbReference type="GO" id="GO:0045254">
    <property type="term" value="C:pyruvate dehydrogenase complex"/>
    <property type="evidence" value="ECO:0007669"/>
    <property type="project" value="InterPro"/>
</dbReference>
<dbReference type="Pfam" id="PF02817">
    <property type="entry name" value="E3_binding"/>
    <property type="match status" value="1"/>
</dbReference>
<dbReference type="SUPFAM" id="SSF51230">
    <property type="entry name" value="Single hybrid motif"/>
    <property type="match status" value="1"/>
</dbReference>
<evidence type="ECO:0000259" key="11">
    <source>
        <dbReference type="PROSITE" id="PS51826"/>
    </source>
</evidence>
<dbReference type="EMBL" id="AP012220">
    <property type="protein sequence ID" value="BAO42376.1"/>
    <property type="molecule type" value="Genomic_DNA"/>
</dbReference>
<dbReference type="AlphaFoldDB" id="W0THU7"/>
<feature type="region of interest" description="Disordered" evidence="9">
    <location>
        <begin position="234"/>
        <end position="253"/>
    </location>
</feature>
<dbReference type="KEGG" id="kmx:KLMA_80065"/>
<dbReference type="PROSITE" id="PS50968">
    <property type="entry name" value="BIOTINYL_LIPOYL"/>
    <property type="match status" value="1"/>
</dbReference>
<evidence type="ECO:0000256" key="7">
    <source>
        <dbReference type="ARBA" id="ARBA00065810"/>
    </source>
</evidence>
<dbReference type="RefSeq" id="XP_022678122.1">
    <property type="nucleotide sequence ID" value="XM_022821797.1"/>
</dbReference>
<gene>
    <name evidence="12" type="primary">PDX1</name>
    <name evidence="12" type="ORF">KLMA_80065</name>
</gene>
<dbReference type="InterPro" id="IPR011053">
    <property type="entry name" value="Single_hybrid_motif"/>
</dbReference>
<evidence type="ECO:0000256" key="1">
    <source>
        <dbReference type="ARBA" id="ARBA00004305"/>
    </source>
</evidence>
<name>W0THU7_KLUMD</name>
<evidence type="ECO:0000313" key="13">
    <source>
        <dbReference type="Proteomes" id="UP000065495"/>
    </source>
</evidence>
<dbReference type="InterPro" id="IPR036625">
    <property type="entry name" value="E3-bd_dom_sf"/>
</dbReference>
<dbReference type="FunFam" id="4.10.320.10:FF:000017">
    <property type="entry name" value="Pyruvate dehydrogenase complex protein X component, mitochondrial"/>
    <property type="match status" value="1"/>
</dbReference>
<evidence type="ECO:0000256" key="5">
    <source>
        <dbReference type="ARBA" id="ARBA00023128"/>
    </source>
</evidence>
<dbReference type="GeneID" id="34718265"/>
<dbReference type="Pfam" id="PF00364">
    <property type="entry name" value="Biotin_lipoyl"/>
    <property type="match status" value="1"/>
</dbReference>
<evidence type="ECO:0000256" key="4">
    <source>
        <dbReference type="ARBA" id="ARBA00022946"/>
    </source>
</evidence>
<feature type="region of interest" description="Disordered" evidence="9">
    <location>
        <begin position="110"/>
        <end position="162"/>
    </location>
</feature>
<keyword evidence="5" id="KW-0496">Mitochondrion</keyword>
<evidence type="ECO:0000259" key="10">
    <source>
        <dbReference type="PROSITE" id="PS50968"/>
    </source>
</evidence>
<sequence>MFRSVIRNRVLVRQLQHCRVLMKAEAFGMPAMSPTMEKGGIVDWKFKVGEPFSAGDVILEVETDKATIDVEAQDDGKFAKILKENGAKDVPVGETIAYIAEVDDDLATLELPEGSSTPKKEAAAPAAAPASTPAPKKEEPKAAPKATASKNAASSNGTSANTSQTFFPSVATLLQENSISPEEAFAKIKATGPNGRILKGDVLAYLGKISQESLDKVTSYIKSHEKLDLSNIELRKEQPAAEQPATASSEATQAAAAAAAAEARQPLVLSEQITLRVPVSVSYEQLAEAVRSYVKESTFLAHEEPLTNSASDLYDPLFEELLVQEPHKPRFKVTYNLVSVDDAPAASHHYHPDIFELLAGTTNSANSNNTAAAASPAQADARHEYVLNVSVAVDESLSDAKERAESFVSRISSLELF</sequence>
<dbReference type="OrthoDB" id="202158at2759"/>
<dbReference type="GO" id="GO:0004742">
    <property type="term" value="F:dihydrolipoyllysine-residue acetyltransferase activity"/>
    <property type="evidence" value="ECO:0007669"/>
    <property type="project" value="TreeGrafter"/>
</dbReference>
<evidence type="ECO:0000313" key="12">
    <source>
        <dbReference type="EMBL" id="BAO42376.1"/>
    </source>
</evidence>
<feature type="compositionally biased region" description="Low complexity" evidence="9">
    <location>
        <begin position="143"/>
        <end position="162"/>
    </location>
</feature>
<proteinExistence type="inferred from homology"/>
<feature type="domain" description="Lipoyl-binding" evidence="10">
    <location>
        <begin position="24"/>
        <end position="100"/>
    </location>
</feature>